<feature type="chain" id="PRO_5042824823" evidence="3">
    <location>
        <begin position="16"/>
        <end position="105"/>
    </location>
</feature>
<evidence type="ECO:0000256" key="3">
    <source>
        <dbReference type="SAM" id="SignalP"/>
    </source>
</evidence>
<dbReference type="EMBL" id="JBCGBO010000007">
    <property type="protein sequence ID" value="KAK9187361.1"/>
    <property type="molecule type" value="Genomic_DNA"/>
</dbReference>
<evidence type="ECO:0000313" key="4">
    <source>
        <dbReference type="EMBL" id="KAK9187361.1"/>
    </source>
</evidence>
<dbReference type="PROSITE" id="PS51257">
    <property type="entry name" value="PROKAR_LIPOPROTEIN"/>
    <property type="match status" value="1"/>
</dbReference>
<gene>
    <name evidence="4" type="ORF">WN944_018755</name>
</gene>
<keyword evidence="5" id="KW-1185">Reference proteome</keyword>
<sequence>MKATYFLSFVLFVACNMISDSLQNSSTNHHQFRLVLMWPPGYCKFQTCRANIPRSFVIHGLWSVNESGIPLNYCSGKKFDINKMVQTKVLVFSLLSLYIGTLVTF</sequence>
<accession>A0AAP0LVC3</accession>
<dbReference type="Proteomes" id="UP001428341">
    <property type="component" value="Unassembled WGS sequence"/>
</dbReference>
<dbReference type="GO" id="GO:0033897">
    <property type="term" value="F:ribonuclease T2 activity"/>
    <property type="evidence" value="ECO:0007669"/>
    <property type="project" value="InterPro"/>
</dbReference>
<evidence type="ECO:0000256" key="1">
    <source>
        <dbReference type="ARBA" id="ARBA00007469"/>
    </source>
</evidence>
<dbReference type="SUPFAM" id="SSF55895">
    <property type="entry name" value="Ribonuclease Rh-like"/>
    <property type="match status" value="1"/>
</dbReference>
<evidence type="ECO:0000256" key="2">
    <source>
        <dbReference type="RuleBase" id="RU004328"/>
    </source>
</evidence>
<comment type="similarity">
    <text evidence="1 2">Belongs to the RNase T2 family.</text>
</comment>
<reference evidence="4 5" key="1">
    <citation type="submission" date="2024-05" db="EMBL/GenBank/DDBJ databases">
        <title>Haplotype-resolved chromosome-level genome assembly of Huyou (Citrus changshanensis).</title>
        <authorList>
            <person name="Miao C."/>
            <person name="Chen W."/>
            <person name="Wu Y."/>
            <person name="Wang L."/>
            <person name="Zhao S."/>
            <person name="Grierson D."/>
            <person name="Xu C."/>
            <person name="Chen K."/>
        </authorList>
    </citation>
    <scope>NUCLEOTIDE SEQUENCE [LARGE SCALE GENOMIC DNA]</scope>
    <source>
        <strain evidence="4">01-14</strain>
        <tissue evidence="4">Leaf</tissue>
    </source>
</reference>
<dbReference type="InterPro" id="IPR036430">
    <property type="entry name" value="RNase_T2-like_sf"/>
</dbReference>
<protein>
    <submittedName>
        <fullName evidence="4">Uncharacterized protein</fullName>
    </submittedName>
</protein>
<name>A0AAP0LVC3_9ROSI</name>
<dbReference type="InterPro" id="IPR001568">
    <property type="entry name" value="RNase_T2-like"/>
</dbReference>
<organism evidence="4 5">
    <name type="scientific">Citrus x changshan-huyou</name>
    <dbReference type="NCBI Taxonomy" id="2935761"/>
    <lineage>
        <taxon>Eukaryota</taxon>
        <taxon>Viridiplantae</taxon>
        <taxon>Streptophyta</taxon>
        <taxon>Embryophyta</taxon>
        <taxon>Tracheophyta</taxon>
        <taxon>Spermatophyta</taxon>
        <taxon>Magnoliopsida</taxon>
        <taxon>eudicotyledons</taxon>
        <taxon>Gunneridae</taxon>
        <taxon>Pentapetalae</taxon>
        <taxon>rosids</taxon>
        <taxon>malvids</taxon>
        <taxon>Sapindales</taxon>
        <taxon>Rutaceae</taxon>
        <taxon>Aurantioideae</taxon>
        <taxon>Citrus</taxon>
    </lineage>
</organism>
<dbReference type="GO" id="GO:0003723">
    <property type="term" value="F:RNA binding"/>
    <property type="evidence" value="ECO:0007669"/>
    <property type="project" value="InterPro"/>
</dbReference>
<proteinExistence type="inferred from homology"/>
<feature type="signal peptide" evidence="3">
    <location>
        <begin position="1"/>
        <end position="15"/>
    </location>
</feature>
<evidence type="ECO:0000313" key="5">
    <source>
        <dbReference type="Proteomes" id="UP001428341"/>
    </source>
</evidence>
<keyword evidence="3" id="KW-0732">Signal</keyword>
<dbReference type="AlphaFoldDB" id="A0AAP0LVC3"/>
<dbReference type="Gene3D" id="3.90.730.10">
    <property type="entry name" value="Ribonuclease T2-like"/>
    <property type="match status" value="1"/>
</dbReference>
<comment type="caution">
    <text evidence="4">The sequence shown here is derived from an EMBL/GenBank/DDBJ whole genome shotgun (WGS) entry which is preliminary data.</text>
</comment>
<dbReference type="Pfam" id="PF00445">
    <property type="entry name" value="Ribonuclease_T2"/>
    <property type="match status" value="1"/>
</dbReference>